<evidence type="ECO:0000256" key="4">
    <source>
        <dbReference type="RuleBase" id="RU003718"/>
    </source>
</evidence>
<comment type="similarity">
    <text evidence="1 4">Belongs to the UDP-glycosyltransferase family.</text>
</comment>
<dbReference type="EC" id="2.4.1.-" evidence="5"/>
<dbReference type="EMBL" id="RWGY01000029">
    <property type="protein sequence ID" value="TVU16961.1"/>
    <property type="molecule type" value="Genomic_DNA"/>
</dbReference>
<accession>A0A5J9U1Q6</accession>
<comment type="caution">
    <text evidence="6">The sequence shown here is derived from an EMBL/GenBank/DDBJ whole genome shotgun (WGS) entry which is preliminary data.</text>
</comment>
<keyword evidence="3 4" id="KW-0808">Transferase</keyword>
<dbReference type="GO" id="GO:0008194">
    <property type="term" value="F:UDP-glycosyltransferase activity"/>
    <property type="evidence" value="ECO:0007669"/>
    <property type="project" value="InterPro"/>
</dbReference>
<keyword evidence="2 4" id="KW-0328">Glycosyltransferase</keyword>
<reference evidence="6 7" key="1">
    <citation type="journal article" date="2019" name="Sci. Rep.">
        <title>A high-quality genome of Eragrostis curvula grass provides insights into Poaceae evolution and supports new strategies to enhance forage quality.</title>
        <authorList>
            <person name="Carballo J."/>
            <person name="Santos B.A.C.M."/>
            <person name="Zappacosta D."/>
            <person name="Garbus I."/>
            <person name="Selva J.P."/>
            <person name="Gallo C.A."/>
            <person name="Diaz A."/>
            <person name="Albertini E."/>
            <person name="Caccamo M."/>
            <person name="Echenique V."/>
        </authorList>
    </citation>
    <scope>NUCLEOTIDE SEQUENCE [LARGE SCALE GENOMIC DNA]</scope>
    <source>
        <strain evidence="7">cv. Victoria</strain>
        <tissue evidence="6">Leaf</tissue>
    </source>
</reference>
<evidence type="ECO:0000256" key="1">
    <source>
        <dbReference type="ARBA" id="ARBA00009995"/>
    </source>
</evidence>
<sequence length="472" mass="50545">MEHAQESARPRVILLCSPSFGHLIPFVELARRLVADHGLAATVLFAGAMPTPSEEYLEAAAAVPDGVDLVALPADALLPSASVRDRISHAVASGVPRVVQLARSLAAAALVIDAGFVAARGALAAELPGVPVYVFFTSPWTVLSLLLHLPELDATITGEYRDMTDPIRLPGCVPIVAADLQTPLLADRSSVVYTRYLAGLKEYRKVDGFIVNTLPELEPAVVDGIPAGLRVPVHAVGPLIWTRSAAADDQQGRHKCLRWLDRQPHGSVVYVSFGSGGTLTWQQTAELALGLEMSQHPFIWVVRRPDENPLGCGAFLGTQRGVDEALDFFPEGFIERTRGIGLVVPSWAPQTAILSHPSIGCFVTHCGWNSILEAILNGVPLVAWPLYAEQRINAAMLEGQLGVATRVRLSDGGLVCKEEVARAIECAMENGDGETLRNKIHNLKDKVLHALNSKGSSAHALAQFSNLGKPSN</sequence>
<dbReference type="OrthoDB" id="5835829at2759"/>
<dbReference type="InterPro" id="IPR035595">
    <property type="entry name" value="UDP_glycos_trans_CS"/>
</dbReference>
<dbReference type="CDD" id="cd03784">
    <property type="entry name" value="GT1_Gtf-like"/>
    <property type="match status" value="1"/>
</dbReference>
<dbReference type="PROSITE" id="PS00375">
    <property type="entry name" value="UDPGT"/>
    <property type="match status" value="1"/>
</dbReference>
<evidence type="ECO:0000256" key="5">
    <source>
        <dbReference type="RuleBase" id="RU362057"/>
    </source>
</evidence>
<dbReference type="SUPFAM" id="SSF53756">
    <property type="entry name" value="UDP-Glycosyltransferase/glycogen phosphorylase"/>
    <property type="match status" value="1"/>
</dbReference>
<dbReference type="Gene3D" id="3.40.50.2000">
    <property type="entry name" value="Glycogen Phosphorylase B"/>
    <property type="match status" value="2"/>
</dbReference>
<dbReference type="AlphaFoldDB" id="A0A5J9U1Q6"/>
<proteinExistence type="inferred from homology"/>
<feature type="non-terminal residue" evidence="6">
    <location>
        <position position="1"/>
    </location>
</feature>
<keyword evidence="7" id="KW-1185">Reference proteome</keyword>
<dbReference type="PANTHER" id="PTHR48046:SF1">
    <property type="entry name" value="GLYCOSYLTRANSFERASE-RELATED"/>
    <property type="match status" value="1"/>
</dbReference>
<protein>
    <recommendedName>
        <fullName evidence="5">Glycosyltransferase</fullName>
        <ecNumber evidence="5">2.4.1.-</ecNumber>
    </recommendedName>
</protein>
<evidence type="ECO:0000256" key="2">
    <source>
        <dbReference type="ARBA" id="ARBA00022676"/>
    </source>
</evidence>
<organism evidence="6 7">
    <name type="scientific">Eragrostis curvula</name>
    <name type="common">weeping love grass</name>
    <dbReference type="NCBI Taxonomy" id="38414"/>
    <lineage>
        <taxon>Eukaryota</taxon>
        <taxon>Viridiplantae</taxon>
        <taxon>Streptophyta</taxon>
        <taxon>Embryophyta</taxon>
        <taxon>Tracheophyta</taxon>
        <taxon>Spermatophyta</taxon>
        <taxon>Magnoliopsida</taxon>
        <taxon>Liliopsida</taxon>
        <taxon>Poales</taxon>
        <taxon>Poaceae</taxon>
        <taxon>PACMAD clade</taxon>
        <taxon>Chloridoideae</taxon>
        <taxon>Eragrostideae</taxon>
        <taxon>Eragrostidinae</taxon>
        <taxon>Eragrostis</taxon>
    </lineage>
</organism>
<dbReference type="FunFam" id="3.40.50.2000:FF:000056">
    <property type="entry name" value="Glycosyltransferase"/>
    <property type="match status" value="1"/>
</dbReference>
<dbReference type="Proteomes" id="UP000324897">
    <property type="component" value="Chromosome 7"/>
</dbReference>
<evidence type="ECO:0000313" key="6">
    <source>
        <dbReference type="EMBL" id="TVU16961.1"/>
    </source>
</evidence>
<dbReference type="Pfam" id="PF00201">
    <property type="entry name" value="UDPGT"/>
    <property type="match status" value="1"/>
</dbReference>
<gene>
    <name evidence="6" type="ORF">EJB05_32965</name>
</gene>
<dbReference type="InterPro" id="IPR002213">
    <property type="entry name" value="UDP_glucos_trans"/>
</dbReference>
<name>A0A5J9U1Q6_9POAL</name>
<dbReference type="PANTHER" id="PTHR48046">
    <property type="entry name" value="UDP-GLYCOSYLTRANSFERASE 72E1"/>
    <property type="match status" value="1"/>
</dbReference>
<evidence type="ECO:0000256" key="3">
    <source>
        <dbReference type="ARBA" id="ARBA00022679"/>
    </source>
</evidence>
<evidence type="ECO:0000313" key="7">
    <source>
        <dbReference type="Proteomes" id="UP000324897"/>
    </source>
</evidence>
<dbReference type="Gramene" id="TVU16961">
    <property type="protein sequence ID" value="TVU16961"/>
    <property type="gene ID" value="EJB05_32965"/>
</dbReference>